<evidence type="ECO:0000313" key="2">
    <source>
        <dbReference type="EMBL" id="KIM86030.1"/>
    </source>
</evidence>
<gene>
    <name evidence="2" type="ORF">PILCRDRAFT_331840</name>
</gene>
<evidence type="ECO:0000256" key="1">
    <source>
        <dbReference type="SAM" id="MobiDB-lite"/>
    </source>
</evidence>
<accession>A0A0C3FPF1</accession>
<dbReference type="InParanoid" id="A0A0C3FPF1"/>
<proteinExistence type="predicted"/>
<protein>
    <submittedName>
        <fullName evidence="2">Uncharacterized protein</fullName>
    </submittedName>
</protein>
<dbReference type="EMBL" id="KN832983">
    <property type="protein sequence ID" value="KIM86030.1"/>
    <property type="molecule type" value="Genomic_DNA"/>
</dbReference>
<keyword evidence="3" id="KW-1185">Reference proteome</keyword>
<name>A0A0C3FPF1_PILCF</name>
<reference evidence="3" key="2">
    <citation type="submission" date="2015-01" db="EMBL/GenBank/DDBJ databases">
        <title>Evolutionary Origins and Diversification of the Mycorrhizal Mutualists.</title>
        <authorList>
            <consortium name="DOE Joint Genome Institute"/>
            <consortium name="Mycorrhizal Genomics Consortium"/>
            <person name="Kohler A."/>
            <person name="Kuo A."/>
            <person name="Nagy L.G."/>
            <person name="Floudas D."/>
            <person name="Copeland A."/>
            <person name="Barry K.W."/>
            <person name="Cichocki N."/>
            <person name="Veneault-Fourrey C."/>
            <person name="LaButti K."/>
            <person name="Lindquist E.A."/>
            <person name="Lipzen A."/>
            <person name="Lundell T."/>
            <person name="Morin E."/>
            <person name="Murat C."/>
            <person name="Riley R."/>
            <person name="Ohm R."/>
            <person name="Sun H."/>
            <person name="Tunlid A."/>
            <person name="Henrissat B."/>
            <person name="Grigoriev I.V."/>
            <person name="Hibbett D.S."/>
            <person name="Martin F."/>
        </authorList>
    </citation>
    <scope>NUCLEOTIDE SEQUENCE [LARGE SCALE GENOMIC DNA]</scope>
    <source>
        <strain evidence="3">F 1598</strain>
    </source>
</reference>
<evidence type="ECO:0000313" key="3">
    <source>
        <dbReference type="Proteomes" id="UP000054166"/>
    </source>
</evidence>
<feature type="compositionally biased region" description="Polar residues" evidence="1">
    <location>
        <begin position="75"/>
        <end position="97"/>
    </location>
</feature>
<sequence>MTSRSLTTTTALAPRPVLSRSKSHLIPSKCADAPIPPSLLAKAPHLAGSEVGWQYEVTRGRGPTFTEVRTRSPTKHFSSLRRSFSPEGTNRPSTIPI</sequence>
<dbReference type="Proteomes" id="UP000054166">
    <property type="component" value="Unassembled WGS sequence"/>
</dbReference>
<feature type="region of interest" description="Disordered" evidence="1">
    <location>
        <begin position="65"/>
        <end position="97"/>
    </location>
</feature>
<dbReference type="HOGENOM" id="CLU_2347466_0_0_1"/>
<reference evidence="2 3" key="1">
    <citation type="submission" date="2014-04" db="EMBL/GenBank/DDBJ databases">
        <authorList>
            <consortium name="DOE Joint Genome Institute"/>
            <person name="Kuo A."/>
            <person name="Tarkka M."/>
            <person name="Buscot F."/>
            <person name="Kohler A."/>
            <person name="Nagy L.G."/>
            <person name="Floudas D."/>
            <person name="Copeland A."/>
            <person name="Barry K.W."/>
            <person name="Cichocki N."/>
            <person name="Veneault-Fourrey C."/>
            <person name="LaButti K."/>
            <person name="Lindquist E.A."/>
            <person name="Lipzen A."/>
            <person name="Lundell T."/>
            <person name="Morin E."/>
            <person name="Murat C."/>
            <person name="Sun H."/>
            <person name="Tunlid A."/>
            <person name="Henrissat B."/>
            <person name="Grigoriev I.V."/>
            <person name="Hibbett D.S."/>
            <person name="Martin F."/>
            <person name="Nordberg H.P."/>
            <person name="Cantor M.N."/>
            <person name="Hua S.X."/>
        </authorList>
    </citation>
    <scope>NUCLEOTIDE SEQUENCE [LARGE SCALE GENOMIC DNA]</scope>
    <source>
        <strain evidence="2 3">F 1598</strain>
    </source>
</reference>
<dbReference type="AlphaFoldDB" id="A0A0C3FPF1"/>
<organism evidence="2 3">
    <name type="scientific">Piloderma croceum (strain F 1598)</name>
    <dbReference type="NCBI Taxonomy" id="765440"/>
    <lineage>
        <taxon>Eukaryota</taxon>
        <taxon>Fungi</taxon>
        <taxon>Dikarya</taxon>
        <taxon>Basidiomycota</taxon>
        <taxon>Agaricomycotina</taxon>
        <taxon>Agaricomycetes</taxon>
        <taxon>Agaricomycetidae</taxon>
        <taxon>Atheliales</taxon>
        <taxon>Atheliaceae</taxon>
        <taxon>Piloderma</taxon>
    </lineage>
</organism>